<feature type="domain" description="Glycosyltransferase 2-like" evidence="1">
    <location>
        <begin position="5"/>
        <end position="138"/>
    </location>
</feature>
<organism evidence="2 3">
    <name type="scientific">candidate division WWE3 bacterium CG_4_10_14_0_2_um_filter_41_14</name>
    <dbReference type="NCBI Taxonomy" id="1975072"/>
    <lineage>
        <taxon>Bacteria</taxon>
        <taxon>Katanobacteria</taxon>
    </lineage>
</organism>
<accession>A0A2M7TIM7</accession>
<comment type="caution">
    <text evidence="2">The sequence shown here is derived from an EMBL/GenBank/DDBJ whole genome shotgun (WGS) entry which is preliminary data.</text>
</comment>
<proteinExistence type="predicted"/>
<dbReference type="PANTHER" id="PTHR43630">
    <property type="entry name" value="POLY-BETA-1,6-N-ACETYL-D-GLUCOSAMINE SYNTHASE"/>
    <property type="match status" value="1"/>
</dbReference>
<dbReference type="AlphaFoldDB" id="A0A2M7TIM7"/>
<dbReference type="InterPro" id="IPR029044">
    <property type="entry name" value="Nucleotide-diphossugar_trans"/>
</dbReference>
<dbReference type="PANTHER" id="PTHR43630:SF2">
    <property type="entry name" value="GLYCOSYLTRANSFERASE"/>
    <property type="match status" value="1"/>
</dbReference>
<dbReference type="Gene3D" id="3.90.550.10">
    <property type="entry name" value="Spore Coat Polysaccharide Biosynthesis Protein SpsA, Chain A"/>
    <property type="match status" value="1"/>
</dbReference>
<reference evidence="3" key="1">
    <citation type="submission" date="2017-09" db="EMBL/GenBank/DDBJ databases">
        <title>Depth-based differentiation of microbial function through sediment-hosted aquifers and enrichment of novel symbionts in the deep terrestrial subsurface.</title>
        <authorList>
            <person name="Probst A.J."/>
            <person name="Ladd B."/>
            <person name="Jarett J.K."/>
            <person name="Geller-Mcgrath D.E."/>
            <person name="Sieber C.M.K."/>
            <person name="Emerson J.B."/>
            <person name="Anantharaman K."/>
            <person name="Thomas B.C."/>
            <person name="Malmstrom R."/>
            <person name="Stieglmeier M."/>
            <person name="Klingl A."/>
            <person name="Woyke T."/>
            <person name="Ryan C.M."/>
            <person name="Banfield J.F."/>
        </authorList>
    </citation>
    <scope>NUCLEOTIDE SEQUENCE [LARGE SCALE GENOMIC DNA]</scope>
</reference>
<protein>
    <recommendedName>
        <fullName evidence="1">Glycosyltransferase 2-like domain-containing protein</fullName>
    </recommendedName>
</protein>
<gene>
    <name evidence="2" type="ORF">COY32_03665</name>
</gene>
<evidence type="ECO:0000259" key="1">
    <source>
        <dbReference type="Pfam" id="PF00535"/>
    </source>
</evidence>
<dbReference type="CDD" id="cd02511">
    <property type="entry name" value="Beta4Glucosyltransferase"/>
    <property type="match status" value="1"/>
</dbReference>
<dbReference type="Proteomes" id="UP000228920">
    <property type="component" value="Unassembled WGS sequence"/>
</dbReference>
<dbReference type="InterPro" id="IPR001173">
    <property type="entry name" value="Glyco_trans_2-like"/>
</dbReference>
<evidence type="ECO:0000313" key="2">
    <source>
        <dbReference type="EMBL" id="PIZ46238.1"/>
    </source>
</evidence>
<dbReference type="Pfam" id="PF00535">
    <property type="entry name" value="Glycos_transf_2"/>
    <property type="match status" value="1"/>
</dbReference>
<name>A0A2M7TIM7_UNCKA</name>
<dbReference type="EMBL" id="PFNL01000109">
    <property type="protein sequence ID" value="PIZ46238.1"/>
    <property type="molecule type" value="Genomic_DNA"/>
</dbReference>
<evidence type="ECO:0000313" key="3">
    <source>
        <dbReference type="Proteomes" id="UP000228920"/>
    </source>
</evidence>
<dbReference type="SUPFAM" id="SSF53448">
    <property type="entry name" value="Nucleotide-diphospho-sugar transferases"/>
    <property type="match status" value="1"/>
</dbReference>
<sequence>MTKVSAVLIAKNAFDTLARTLESVAWCDQIVVVVDGSSSDQTEEIARTFTSDVYVQDWLGYGKQKNVAISKARNEWILSLDADEVVTPELAKEISTVVSHSNVDGYSIRFETYIGEKLFRYGGLQNDWHTRLFRKDKGQFGGVVHEVVEVTNEQKLQGVIIHYSYKDFDHLMEKILTYSKLEAEVFVKEGKVLTLKERLRPVLRFVNVYFRKLGFLDGWVGFRHAYYLGYYVWNRNQQIAKLT</sequence>